<protein>
    <submittedName>
        <fullName evidence="1">Uncharacterized protein</fullName>
    </submittedName>
</protein>
<organism evidence="1 2">
    <name type="scientific">Falsigemmobacter faecalis</name>
    <dbReference type="NCBI Taxonomy" id="2488730"/>
    <lineage>
        <taxon>Bacteria</taxon>
        <taxon>Pseudomonadati</taxon>
        <taxon>Pseudomonadota</taxon>
        <taxon>Alphaproteobacteria</taxon>
        <taxon>Rhodobacterales</taxon>
        <taxon>Paracoccaceae</taxon>
        <taxon>Falsigemmobacter</taxon>
    </lineage>
</organism>
<dbReference type="AlphaFoldDB" id="A0A3P3DL93"/>
<dbReference type="OrthoDB" id="9828185at2"/>
<dbReference type="Proteomes" id="UP000282125">
    <property type="component" value="Unassembled WGS sequence"/>
</dbReference>
<accession>A0A3P3DL93</accession>
<gene>
    <name evidence="1" type="ORF">EG244_10450</name>
</gene>
<sequence length="120" mass="13650">MNNHHAMFLYNEQRRHEAALSSWVNQVCSCRDLSMALRLARHAPSAGAVLSGMRHLTNDPQSRAVQQIDAFLTQKLKKSDAEQKYDLLRLAKGMPQFRNLTAWVVEETRRCTSSSKHQAG</sequence>
<dbReference type="RefSeq" id="WP_124964951.1">
    <property type="nucleotide sequence ID" value="NZ_RRAZ01000013.1"/>
</dbReference>
<keyword evidence="2" id="KW-1185">Reference proteome</keyword>
<name>A0A3P3DL93_9RHOB</name>
<comment type="caution">
    <text evidence="1">The sequence shown here is derived from an EMBL/GenBank/DDBJ whole genome shotgun (WGS) entry which is preliminary data.</text>
</comment>
<reference evidence="1 2" key="1">
    <citation type="submission" date="2018-11" db="EMBL/GenBank/DDBJ databases">
        <title>Gemmobacter sp. nov., YIM 102744-1 draft genome.</title>
        <authorList>
            <person name="Li G."/>
            <person name="Jiang Y."/>
        </authorList>
    </citation>
    <scope>NUCLEOTIDE SEQUENCE [LARGE SCALE GENOMIC DNA]</scope>
    <source>
        <strain evidence="1 2">YIM 102744-1</strain>
    </source>
</reference>
<dbReference type="EMBL" id="RRAZ01000013">
    <property type="protein sequence ID" value="RRH74496.1"/>
    <property type="molecule type" value="Genomic_DNA"/>
</dbReference>
<evidence type="ECO:0000313" key="1">
    <source>
        <dbReference type="EMBL" id="RRH74496.1"/>
    </source>
</evidence>
<evidence type="ECO:0000313" key="2">
    <source>
        <dbReference type="Proteomes" id="UP000282125"/>
    </source>
</evidence>
<proteinExistence type="predicted"/>